<protein>
    <recommendedName>
        <fullName evidence="3">Phosphate transport regulator</fullName>
    </recommendedName>
</protein>
<gene>
    <name evidence="2" type="ORF">SDC9_137457</name>
</gene>
<sequence length="205" mass="23905">MKKDQYYFDVLIRSAAYGCDAAMFLQESFLQFEPETVTQRMEAIHVIEHNADSLKHEMMRKLGREFMTPVEREDILTLSQELDNVVDCLDDVMQRIYIHNVLALRGDMLDFIELIVRCTKALHRALEEFPHFKRSQTIAEHIVEVNSLESEGDVLYMKAMRRMNTTETNPINILAWTHIYEGLENCMDACEHASDIIESVIMKNT</sequence>
<dbReference type="InterPro" id="IPR018445">
    <property type="entry name" value="Put_Phosphate_transp_reg"/>
</dbReference>
<evidence type="ECO:0008006" key="3">
    <source>
        <dbReference type="Google" id="ProtNLM"/>
    </source>
</evidence>
<dbReference type="AlphaFoldDB" id="A0A645DLX9"/>
<dbReference type="PANTHER" id="PTHR37298:SF1">
    <property type="entry name" value="UPF0111 PROTEIN YKAA"/>
    <property type="match status" value="1"/>
</dbReference>
<evidence type="ECO:0000313" key="2">
    <source>
        <dbReference type="EMBL" id="MPM90336.1"/>
    </source>
</evidence>
<organism evidence="2">
    <name type="scientific">bioreactor metagenome</name>
    <dbReference type="NCBI Taxonomy" id="1076179"/>
    <lineage>
        <taxon>unclassified sequences</taxon>
        <taxon>metagenomes</taxon>
        <taxon>ecological metagenomes</taxon>
    </lineage>
</organism>
<comment type="caution">
    <text evidence="2">The sequence shown here is derived from an EMBL/GenBank/DDBJ whole genome shotgun (WGS) entry which is preliminary data.</text>
</comment>
<name>A0A645DLX9_9ZZZZ</name>
<reference evidence="2" key="1">
    <citation type="submission" date="2019-08" db="EMBL/GenBank/DDBJ databases">
        <authorList>
            <person name="Kucharzyk K."/>
            <person name="Murdoch R.W."/>
            <person name="Higgins S."/>
            <person name="Loffler F."/>
        </authorList>
    </citation>
    <scope>NUCLEOTIDE SEQUENCE</scope>
</reference>
<dbReference type="InterPro" id="IPR038078">
    <property type="entry name" value="PhoU-like_sf"/>
</dbReference>
<dbReference type="Gene3D" id="1.20.58.220">
    <property type="entry name" value="Phosphate transport system protein phou homolog 2, domain 2"/>
    <property type="match status" value="1"/>
</dbReference>
<dbReference type="EMBL" id="VSSQ01037606">
    <property type="protein sequence ID" value="MPM90336.1"/>
    <property type="molecule type" value="Genomic_DNA"/>
</dbReference>
<evidence type="ECO:0000256" key="1">
    <source>
        <dbReference type="ARBA" id="ARBA00008591"/>
    </source>
</evidence>
<accession>A0A645DLX9</accession>
<dbReference type="InterPro" id="IPR052912">
    <property type="entry name" value="UPF0111_domain"/>
</dbReference>
<dbReference type="PANTHER" id="PTHR37298">
    <property type="entry name" value="UPF0111 PROTEIN YKAA"/>
    <property type="match status" value="1"/>
</dbReference>
<dbReference type="Pfam" id="PF01865">
    <property type="entry name" value="PhoU_div"/>
    <property type="match status" value="1"/>
</dbReference>
<proteinExistence type="inferred from homology"/>
<comment type="similarity">
    <text evidence="1">Belongs to the UPF0111 family.</text>
</comment>